<protein>
    <submittedName>
        <fullName evidence="6">Helix-turn-helix domain-containing protein</fullName>
    </submittedName>
</protein>
<feature type="domain" description="HTH iclR-type" evidence="4">
    <location>
        <begin position="13"/>
        <end position="73"/>
    </location>
</feature>
<evidence type="ECO:0000256" key="1">
    <source>
        <dbReference type="ARBA" id="ARBA00023015"/>
    </source>
</evidence>
<dbReference type="RefSeq" id="WP_168913084.1">
    <property type="nucleotide sequence ID" value="NZ_JABACI010000004.1"/>
</dbReference>
<dbReference type="PROSITE" id="PS51077">
    <property type="entry name" value="HTH_ICLR"/>
    <property type="match status" value="1"/>
</dbReference>
<dbReference type="PANTHER" id="PTHR30136:SF35">
    <property type="entry name" value="HTH-TYPE TRANSCRIPTIONAL REGULATOR RV1719"/>
    <property type="match status" value="1"/>
</dbReference>
<proteinExistence type="predicted"/>
<name>A0ABX1KC23_9MICO</name>
<dbReference type="Pfam" id="PF09339">
    <property type="entry name" value="HTH_IclR"/>
    <property type="match status" value="1"/>
</dbReference>
<comment type="caution">
    <text evidence="6">The sequence shown here is derived from an EMBL/GenBank/DDBJ whole genome shotgun (WGS) entry which is preliminary data.</text>
</comment>
<dbReference type="SMART" id="SM00346">
    <property type="entry name" value="HTH_ICLR"/>
    <property type="match status" value="1"/>
</dbReference>
<evidence type="ECO:0000313" key="7">
    <source>
        <dbReference type="Proteomes" id="UP001429745"/>
    </source>
</evidence>
<gene>
    <name evidence="6" type="ORF">HF576_12055</name>
</gene>
<dbReference type="SUPFAM" id="SSF46785">
    <property type="entry name" value="Winged helix' DNA-binding domain"/>
    <property type="match status" value="1"/>
</dbReference>
<dbReference type="PROSITE" id="PS51078">
    <property type="entry name" value="ICLR_ED"/>
    <property type="match status" value="1"/>
</dbReference>
<evidence type="ECO:0000313" key="6">
    <source>
        <dbReference type="EMBL" id="NLP84583.1"/>
    </source>
</evidence>
<dbReference type="PANTHER" id="PTHR30136">
    <property type="entry name" value="HELIX-TURN-HELIX TRANSCRIPTIONAL REGULATOR, ICLR FAMILY"/>
    <property type="match status" value="1"/>
</dbReference>
<sequence>MTAERTDRSRDRVQSIERGIAVLRVFDGRPPQLSAGEVAARAGLPRPVVRRILLTFEHLGYVRGDRGVWGLTPRILELGAAYFADSSLPVIARPAMEDVVQQLRETCSLGVLSGVDVIHVARVEDHRPLPGSVRVGESLPASATAIGKVLLAALDDAALDAALPLIDWEPHTPHTISDAASFRDRIRLVRERGYDISIEELNPGMVAAAVPILVSGTAVGAVGVSSTTVRQDEASLARDAVPLLRTAAQRIAQGYLGANPHLHRTAVAGAVG</sequence>
<accession>A0ABX1KC23</accession>
<dbReference type="EMBL" id="JABACI010000004">
    <property type="protein sequence ID" value="NLP84583.1"/>
    <property type="molecule type" value="Genomic_DNA"/>
</dbReference>
<keyword evidence="3" id="KW-0804">Transcription</keyword>
<dbReference type="InterPro" id="IPR036390">
    <property type="entry name" value="WH_DNA-bd_sf"/>
</dbReference>
<dbReference type="InterPro" id="IPR029016">
    <property type="entry name" value="GAF-like_dom_sf"/>
</dbReference>
<dbReference type="InterPro" id="IPR036388">
    <property type="entry name" value="WH-like_DNA-bd_sf"/>
</dbReference>
<evidence type="ECO:0000259" key="4">
    <source>
        <dbReference type="PROSITE" id="PS51077"/>
    </source>
</evidence>
<dbReference type="InterPro" id="IPR014757">
    <property type="entry name" value="Tscrpt_reg_IclR_C"/>
</dbReference>
<dbReference type="InterPro" id="IPR050707">
    <property type="entry name" value="HTH_MetabolicPath_Reg"/>
</dbReference>
<keyword evidence="2" id="KW-0238">DNA-binding</keyword>
<dbReference type="Proteomes" id="UP001429745">
    <property type="component" value="Unassembled WGS sequence"/>
</dbReference>
<reference evidence="6 7" key="1">
    <citation type="submission" date="2020-04" db="EMBL/GenBank/DDBJ databases">
        <title>CFH 90308 Microbacterium sp.</title>
        <authorList>
            <person name="Nie G."/>
            <person name="Ming H."/>
            <person name="Xia T."/>
        </authorList>
    </citation>
    <scope>NUCLEOTIDE SEQUENCE [LARGE SCALE GENOMIC DNA]</scope>
    <source>
        <strain evidence="6 7">CFH 90308</strain>
    </source>
</reference>
<dbReference type="InterPro" id="IPR005471">
    <property type="entry name" value="Tscrpt_reg_IclR_N"/>
</dbReference>
<keyword evidence="1" id="KW-0805">Transcription regulation</keyword>
<evidence type="ECO:0000256" key="3">
    <source>
        <dbReference type="ARBA" id="ARBA00023163"/>
    </source>
</evidence>
<keyword evidence="7" id="KW-1185">Reference proteome</keyword>
<feature type="domain" description="IclR-ED" evidence="5">
    <location>
        <begin position="74"/>
        <end position="257"/>
    </location>
</feature>
<dbReference type="SUPFAM" id="SSF55781">
    <property type="entry name" value="GAF domain-like"/>
    <property type="match status" value="1"/>
</dbReference>
<organism evidence="6 7">
    <name type="scientific">Microbacterium salsuginis</name>
    <dbReference type="NCBI Taxonomy" id="2722803"/>
    <lineage>
        <taxon>Bacteria</taxon>
        <taxon>Bacillati</taxon>
        <taxon>Actinomycetota</taxon>
        <taxon>Actinomycetes</taxon>
        <taxon>Micrococcales</taxon>
        <taxon>Microbacteriaceae</taxon>
        <taxon>Microbacterium</taxon>
    </lineage>
</organism>
<dbReference type="Gene3D" id="3.30.450.40">
    <property type="match status" value="1"/>
</dbReference>
<dbReference type="Pfam" id="PF01614">
    <property type="entry name" value="IclR_C"/>
    <property type="match status" value="1"/>
</dbReference>
<dbReference type="Gene3D" id="1.10.10.10">
    <property type="entry name" value="Winged helix-like DNA-binding domain superfamily/Winged helix DNA-binding domain"/>
    <property type="match status" value="1"/>
</dbReference>
<evidence type="ECO:0000259" key="5">
    <source>
        <dbReference type="PROSITE" id="PS51078"/>
    </source>
</evidence>
<evidence type="ECO:0000256" key="2">
    <source>
        <dbReference type="ARBA" id="ARBA00023125"/>
    </source>
</evidence>